<dbReference type="CDD" id="cd16922">
    <property type="entry name" value="HATPase_EvgS-ArcB-TorS-like"/>
    <property type="match status" value="1"/>
</dbReference>
<keyword evidence="12" id="KW-1185">Reference proteome</keyword>
<feature type="compositionally biased region" description="Low complexity" evidence="6">
    <location>
        <begin position="586"/>
        <end position="598"/>
    </location>
</feature>
<dbReference type="EMBL" id="JBHUIW010000009">
    <property type="protein sequence ID" value="MFD2182543.1"/>
    <property type="molecule type" value="Genomic_DNA"/>
</dbReference>
<dbReference type="SUPFAM" id="SSF55874">
    <property type="entry name" value="ATPase domain of HSP90 chaperone/DNA topoisomerase II/histidine kinase"/>
    <property type="match status" value="1"/>
</dbReference>
<feature type="domain" description="PAS" evidence="9">
    <location>
        <begin position="210"/>
        <end position="280"/>
    </location>
</feature>
<dbReference type="GO" id="GO:0005524">
    <property type="term" value="F:ATP binding"/>
    <property type="evidence" value="ECO:0007669"/>
    <property type="project" value="UniProtKB-KW"/>
</dbReference>
<dbReference type="Gene3D" id="3.30.450.20">
    <property type="entry name" value="PAS domain"/>
    <property type="match status" value="1"/>
</dbReference>
<feature type="transmembrane region" description="Helical" evidence="7">
    <location>
        <begin position="141"/>
        <end position="162"/>
    </location>
</feature>
<dbReference type="NCBIfam" id="TIGR00229">
    <property type="entry name" value="sensory_box"/>
    <property type="match status" value="1"/>
</dbReference>
<keyword evidence="3" id="KW-0597">Phosphoprotein</keyword>
<evidence type="ECO:0000259" key="10">
    <source>
        <dbReference type="PROSITE" id="PS50113"/>
    </source>
</evidence>
<feature type="transmembrane region" description="Helical" evidence="7">
    <location>
        <begin position="94"/>
        <end position="111"/>
    </location>
</feature>
<comment type="catalytic activity">
    <reaction evidence="1">
        <text>ATP + protein L-histidine = ADP + protein N-phospho-L-histidine.</text>
        <dbReference type="EC" id="2.7.13.3"/>
    </reaction>
</comment>
<feature type="domain" description="PAC" evidence="10">
    <location>
        <begin position="283"/>
        <end position="345"/>
    </location>
</feature>
<evidence type="ECO:0000313" key="11">
    <source>
        <dbReference type="EMBL" id="MFD2182543.1"/>
    </source>
</evidence>
<dbReference type="InterPro" id="IPR036097">
    <property type="entry name" value="HisK_dim/P_sf"/>
</dbReference>
<dbReference type="PROSITE" id="PS50113">
    <property type="entry name" value="PAC"/>
    <property type="match status" value="1"/>
</dbReference>
<evidence type="ECO:0000256" key="2">
    <source>
        <dbReference type="ARBA" id="ARBA00012438"/>
    </source>
</evidence>
<dbReference type="InterPro" id="IPR003594">
    <property type="entry name" value="HATPase_dom"/>
</dbReference>
<protein>
    <recommendedName>
        <fullName evidence="2">histidine kinase</fullName>
        <ecNumber evidence="2">2.7.13.3</ecNumber>
    </recommendedName>
</protein>
<feature type="domain" description="Histidine kinase" evidence="8">
    <location>
        <begin position="363"/>
        <end position="583"/>
    </location>
</feature>
<keyword evidence="11" id="KW-0067">ATP-binding</keyword>
<dbReference type="Pfam" id="PF00989">
    <property type="entry name" value="PAS"/>
    <property type="match status" value="1"/>
</dbReference>
<dbReference type="CDD" id="cd00082">
    <property type="entry name" value="HisKA"/>
    <property type="match status" value="1"/>
</dbReference>
<dbReference type="SUPFAM" id="SSF55785">
    <property type="entry name" value="PYP-like sensor domain (PAS domain)"/>
    <property type="match status" value="1"/>
</dbReference>
<accession>A0ABW5AHY9</accession>
<dbReference type="SMART" id="SM00387">
    <property type="entry name" value="HATPase_c"/>
    <property type="match status" value="1"/>
</dbReference>
<comment type="caution">
    <text evidence="11">The sequence shown here is derived from an EMBL/GenBank/DDBJ whole genome shotgun (WGS) entry which is preliminary data.</text>
</comment>
<keyword evidence="7" id="KW-0472">Membrane</keyword>
<keyword evidence="7" id="KW-0812">Transmembrane</keyword>
<reference evidence="12" key="1">
    <citation type="journal article" date="2019" name="Int. J. Syst. Evol. Microbiol.">
        <title>The Global Catalogue of Microorganisms (GCM) 10K type strain sequencing project: providing services to taxonomists for standard genome sequencing and annotation.</title>
        <authorList>
            <consortium name="The Broad Institute Genomics Platform"/>
            <consortium name="The Broad Institute Genome Sequencing Center for Infectious Disease"/>
            <person name="Wu L."/>
            <person name="Ma J."/>
        </authorList>
    </citation>
    <scope>NUCLEOTIDE SEQUENCE [LARGE SCALE GENOMIC DNA]</scope>
    <source>
        <strain evidence="12">CGMCC 1.6774</strain>
    </source>
</reference>
<feature type="transmembrane region" description="Helical" evidence="7">
    <location>
        <begin position="41"/>
        <end position="61"/>
    </location>
</feature>
<name>A0ABW5AHY9_9BRAD</name>
<dbReference type="EC" id="2.7.13.3" evidence="2"/>
<organism evidence="11 12">
    <name type="scientific">Rhodoplanes azumiensis</name>
    <dbReference type="NCBI Taxonomy" id="1897628"/>
    <lineage>
        <taxon>Bacteria</taxon>
        <taxon>Pseudomonadati</taxon>
        <taxon>Pseudomonadota</taxon>
        <taxon>Alphaproteobacteria</taxon>
        <taxon>Hyphomicrobiales</taxon>
        <taxon>Nitrobacteraceae</taxon>
        <taxon>Rhodoplanes</taxon>
    </lineage>
</organism>
<feature type="transmembrane region" description="Helical" evidence="7">
    <location>
        <begin position="174"/>
        <end position="196"/>
    </location>
</feature>
<evidence type="ECO:0000256" key="3">
    <source>
        <dbReference type="ARBA" id="ARBA00022553"/>
    </source>
</evidence>
<dbReference type="PROSITE" id="PS50109">
    <property type="entry name" value="HIS_KIN"/>
    <property type="match status" value="1"/>
</dbReference>
<dbReference type="Gene3D" id="3.30.565.10">
    <property type="entry name" value="Histidine kinase-like ATPase, C-terminal domain"/>
    <property type="match status" value="1"/>
</dbReference>
<dbReference type="Pfam" id="PF02518">
    <property type="entry name" value="HATPase_c"/>
    <property type="match status" value="1"/>
</dbReference>
<evidence type="ECO:0000256" key="6">
    <source>
        <dbReference type="SAM" id="MobiDB-lite"/>
    </source>
</evidence>
<evidence type="ECO:0000256" key="1">
    <source>
        <dbReference type="ARBA" id="ARBA00000085"/>
    </source>
</evidence>
<dbReference type="SUPFAM" id="SSF47384">
    <property type="entry name" value="Homodimeric domain of signal transducing histidine kinase"/>
    <property type="match status" value="1"/>
</dbReference>
<evidence type="ECO:0000256" key="5">
    <source>
        <dbReference type="ARBA" id="ARBA00022777"/>
    </source>
</evidence>
<dbReference type="PRINTS" id="PR00344">
    <property type="entry name" value="BCTRLSENSOR"/>
</dbReference>
<evidence type="ECO:0000259" key="9">
    <source>
        <dbReference type="PROSITE" id="PS50112"/>
    </source>
</evidence>
<dbReference type="Gene3D" id="1.10.287.130">
    <property type="match status" value="1"/>
</dbReference>
<dbReference type="Proteomes" id="UP001597314">
    <property type="component" value="Unassembled WGS sequence"/>
</dbReference>
<evidence type="ECO:0000259" key="8">
    <source>
        <dbReference type="PROSITE" id="PS50109"/>
    </source>
</evidence>
<dbReference type="InterPro" id="IPR004358">
    <property type="entry name" value="Sig_transdc_His_kin-like_C"/>
</dbReference>
<feature type="region of interest" description="Disordered" evidence="6">
    <location>
        <begin position="586"/>
        <end position="632"/>
    </location>
</feature>
<keyword evidence="5" id="KW-0418">Kinase</keyword>
<dbReference type="SMART" id="SM00091">
    <property type="entry name" value="PAS"/>
    <property type="match status" value="1"/>
</dbReference>
<dbReference type="PROSITE" id="PS50112">
    <property type="entry name" value="PAS"/>
    <property type="match status" value="1"/>
</dbReference>
<dbReference type="CDD" id="cd00130">
    <property type="entry name" value="PAS"/>
    <property type="match status" value="1"/>
</dbReference>
<dbReference type="InterPro" id="IPR005467">
    <property type="entry name" value="His_kinase_dom"/>
</dbReference>
<keyword evidence="11" id="KW-0547">Nucleotide-binding</keyword>
<evidence type="ECO:0000313" key="12">
    <source>
        <dbReference type="Proteomes" id="UP001597314"/>
    </source>
</evidence>
<dbReference type="InterPro" id="IPR013767">
    <property type="entry name" value="PAS_fold"/>
</dbReference>
<evidence type="ECO:0000256" key="7">
    <source>
        <dbReference type="SAM" id="Phobius"/>
    </source>
</evidence>
<evidence type="ECO:0000256" key="4">
    <source>
        <dbReference type="ARBA" id="ARBA00022679"/>
    </source>
</evidence>
<dbReference type="InterPro" id="IPR000014">
    <property type="entry name" value="PAS"/>
</dbReference>
<dbReference type="RefSeq" id="WP_378477717.1">
    <property type="nucleotide sequence ID" value="NZ_JBHUIW010000009.1"/>
</dbReference>
<dbReference type="SMART" id="SM00388">
    <property type="entry name" value="HisKA"/>
    <property type="match status" value="1"/>
</dbReference>
<dbReference type="PANTHER" id="PTHR43047">
    <property type="entry name" value="TWO-COMPONENT HISTIDINE PROTEIN KINASE"/>
    <property type="match status" value="1"/>
</dbReference>
<keyword evidence="4" id="KW-0808">Transferase</keyword>
<dbReference type="InterPro" id="IPR035965">
    <property type="entry name" value="PAS-like_dom_sf"/>
</dbReference>
<dbReference type="InterPro" id="IPR036890">
    <property type="entry name" value="HATPase_C_sf"/>
</dbReference>
<dbReference type="Pfam" id="PF00512">
    <property type="entry name" value="HisKA"/>
    <property type="match status" value="1"/>
</dbReference>
<dbReference type="InterPro" id="IPR000700">
    <property type="entry name" value="PAS-assoc_C"/>
</dbReference>
<keyword evidence="7" id="KW-1133">Transmembrane helix</keyword>
<dbReference type="InterPro" id="IPR003661">
    <property type="entry name" value="HisK_dim/P_dom"/>
</dbReference>
<feature type="transmembrane region" description="Helical" evidence="7">
    <location>
        <begin position="67"/>
        <end position="87"/>
    </location>
</feature>
<dbReference type="PANTHER" id="PTHR43047:SF63">
    <property type="entry name" value="HISTIDINE KINASE"/>
    <property type="match status" value="1"/>
</dbReference>
<gene>
    <name evidence="11" type="ORF">ACFSOX_10285</name>
</gene>
<sequence length="632" mass="67547">MSGRAVGDVSVIGSLGHYVDALVHPSVQADPLARARHRAFIAPRLIGSLTALVAFPAWLAWRGAPSALEVLVFCWLAAPILVSYYLSRTGRYENAHLLSALALTGVVTVVAAKTGGIGSFAAIWLVVVPLEAALSASRRVVALASTMALGAAGLLVGLTASGHLPAQIGVGHDAGALAALGIVSASLYATGLALGAESLARKSFWLLYAEEDRYRLLARNMTDVITRHGHNGAVLFVSPAAEPLFGARAAELRGHGLFDRVHIADRPAYLNALADAAAHGLSGSVEFRVRRDPDVAGEPVRFIWIEMRCRPLDRAVAGPEGATREVVAVMRDVTERKEQERAVEESRAEAERANSAKSRFLATMSHELRTPLNAVIGFSDMLINEKSLKITPERRLEYARLINESGSHLLSVVNDILDMSKLETGEFEIRPEPFALAPVVRSCCDLLELKAREQDIRLETAVDPTLPELVADKRAIKQILINLLSNAVKFTDRGGCVTVAARREGARLAITVEDNGIGIREADLARCGDPFFQSRDSYDRPHHGTGLGLSIVKGLVGLHGGEIGMTSRLGAGTCVTVRIPLDCDPARGGRAAPRATATSTVRRLNLPGDPPPEPLPSDETSDEAAFAVKKRA</sequence>
<proteinExistence type="predicted"/>